<dbReference type="Proteomes" id="UP000485569">
    <property type="component" value="Unassembled WGS sequence"/>
</dbReference>
<organism evidence="7">
    <name type="scientific">Candidatus Atribacter allofermentans</name>
    <dbReference type="NCBI Taxonomy" id="1852833"/>
    <lineage>
        <taxon>Bacteria</taxon>
        <taxon>Pseudomonadati</taxon>
        <taxon>Atribacterota</taxon>
        <taxon>Atribacteria</taxon>
        <taxon>Atribacterales</taxon>
        <taxon>Atribacteraceae</taxon>
        <taxon>Atribacter</taxon>
    </lineage>
</organism>
<dbReference type="EMBL" id="MWBQ01000218">
    <property type="protein sequence ID" value="OQA54310.1"/>
    <property type="molecule type" value="Genomic_DNA"/>
</dbReference>
<dbReference type="GO" id="GO:0005886">
    <property type="term" value="C:plasma membrane"/>
    <property type="evidence" value="ECO:0007669"/>
    <property type="project" value="UniProtKB-SubCell"/>
</dbReference>
<feature type="transmembrane region" description="Helical" evidence="6">
    <location>
        <begin position="152"/>
        <end position="171"/>
    </location>
</feature>
<feature type="transmembrane region" description="Helical" evidence="6">
    <location>
        <begin position="273"/>
        <end position="292"/>
    </location>
</feature>
<evidence type="ECO:0000313" key="7">
    <source>
        <dbReference type="EMBL" id="OQA54310.1"/>
    </source>
</evidence>
<evidence type="ECO:0000256" key="1">
    <source>
        <dbReference type="ARBA" id="ARBA00004651"/>
    </source>
</evidence>
<feature type="transmembrane region" description="Helical" evidence="6">
    <location>
        <begin position="324"/>
        <end position="344"/>
    </location>
</feature>
<dbReference type="PANTHER" id="PTHR47089">
    <property type="entry name" value="ABC TRANSPORTER, PERMEASE PROTEIN"/>
    <property type="match status" value="1"/>
</dbReference>
<feature type="transmembrane region" description="Helical" evidence="6">
    <location>
        <begin position="299"/>
        <end position="318"/>
    </location>
</feature>
<dbReference type="InterPro" id="IPR001851">
    <property type="entry name" value="ABC_transp_permease"/>
</dbReference>
<reference evidence="7" key="1">
    <citation type="submission" date="2017-02" db="EMBL/GenBank/DDBJ databases">
        <title>Delving into the versatile metabolic prowess of the omnipresent phylum Bacteroidetes.</title>
        <authorList>
            <person name="Nobu M.K."/>
            <person name="Mei R."/>
            <person name="Narihiro T."/>
            <person name="Kuroda K."/>
            <person name="Liu W.-T."/>
        </authorList>
    </citation>
    <scope>NUCLEOTIDE SEQUENCE</scope>
    <source>
        <strain evidence="7">ADurb.Bin276</strain>
    </source>
</reference>
<dbReference type="PANTHER" id="PTHR47089:SF1">
    <property type="entry name" value="GUANOSINE ABC TRANSPORTER PERMEASE PROTEIN NUPP"/>
    <property type="match status" value="1"/>
</dbReference>
<evidence type="ECO:0000256" key="4">
    <source>
        <dbReference type="ARBA" id="ARBA00022989"/>
    </source>
</evidence>
<feature type="transmembrane region" description="Helical" evidence="6">
    <location>
        <begin position="117"/>
        <end position="140"/>
    </location>
</feature>
<keyword evidence="2" id="KW-1003">Cell membrane</keyword>
<dbReference type="Pfam" id="PF02653">
    <property type="entry name" value="BPD_transp_2"/>
    <property type="match status" value="1"/>
</dbReference>
<dbReference type="CDD" id="cd06580">
    <property type="entry name" value="TM_PBP1_transp_TpRbsC_like"/>
    <property type="match status" value="1"/>
</dbReference>
<feature type="transmembrane region" description="Helical" evidence="6">
    <location>
        <begin position="59"/>
        <end position="83"/>
    </location>
</feature>
<keyword evidence="5 6" id="KW-0472">Membrane</keyword>
<gene>
    <name evidence="7" type="ORF">BWY41_02138</name>
</gene>
<evidence type="ECO:0000256" key="6">
    <source>
        <dbReference type="SAM" id="Phobius"/>
    </source>
</evidence>
<dbReference type="AlphaFoldDB" id="A0A1V5SIE2"/>
<protein>
    <submittedName>
        <fullName evidence="7">Beta-methylgalactoside transporter inner membrane component</fullName>
    </submittedName>
</protein>
<feature type="transmembrane region" description="Helical" evidence="6">
    <location>
        <begin position="90"/>
        <end position="111"/>
    </location>
</feature>
<feature type="transmembrane region" description="Helical" evidence="6">
    <location>
        <begin position="241"/>
        <end position="261"/>
    </location>
</feature>
<keyword evidence="4 6" id="KW-1133">Transmembrane helix</keyword>
<keyword evidence="3 6" id="KW-0812">Transmembrane</keyword>
<accession>A0A1V5SIE2</accession>
<comment type="caution">
    <text evidence="7">The sequence shown here is derived from an EMBL/GenBank/DDBJ whole genome shotgun (WGS) entry which is preliminary data.</text>
</comment>
<dbReference type="GO" id="GO:0022857">
    <property type="term" value="F:transmembrane transporter activity"/>
    <property type="evidence" value="ECO:0007669"/>
    <property type="project" value="InterPro"/>
</dbReference>
<comment type="subcellular location">
    <subcellularLocation>
        <location evidence="1">Cell membrane</location>
        <topology evidence="1">Multi-pass membrane protein</topology>
    </subcellularLocation>
</comment>
<proteinExistence type="predicted"/>
<evidence type="ECO:0000256" key="3">
    <source>
        <dbReference type="ARBA" id="ARBA00022692"/>
    </source>
</evidence>
<feature type="transmembrane region" description="Helical" evidence="6">
    <location>
        <begin position="15"/>
        <end position="39"/>
    </location>
</feature>
<name>A0A1V5SIE2_9BACT</name>
<evidence type="ECO:0000256" key="2">
    <source>
        <dbReference type="ARBA" id="ARBA00022475"/>
    </source>
</evidence>
<feature type="transmembrane region" description="Helical" evidence="6">
    <location>
        <begin position="199"/>
        <end position="220"/>
    </location>
</feature>
<evidence type="ECO:0000256" key="5">
    <source>
        <dbReference type="ARBA" id="ARBA00023136"/>
    </source>
</evidence>
<sequence length="357" mass="39659">MSIYFRINKRTSSSWLLSVFLPFISVLLALIGGSIFLSFLKVSPVQAYRGMFQTAFGDWYGISETIVKAIPLILSGIAVTLAFKATVWNIGAAGQIFLGALATTAAVRYFYVDNRGIMLVIMFLFAGIAGGGWAAIAGYLKARWNVNETITTLMLNYIAIHLADYFIYGPWKDPDSLGFPMTAPFPEAARLPQFAGTRIHYGLFIAIIFAILFWFIFRYTRWGYEIRVIGENPKAAQYAGIYYLRYIVLIMFISGAIAGIAGMGEVSGLQGRLQHGFTAEFGFTAIIVAWLARLNPISVMLVSFLIGALQVGGESLQIVMRLPIASTLVLQGLILFFVLGGEFFRNYRIRFIRGDER</sequence>